<dbReference type="Pfam" id="PF00392">
    <property type="entry name" value="GntR"/>
    <property type="match status" value="1"/>
</dbReference>
<dbReference type="PANTHER" id="PTHR46577:SF1">
    <property type="entry name" value="HTH-TYPE TRANSCRIPTIONAL REGULATORY PROTEIN GABR"/>
    <property type="match status" value="1"/>
</dbReference>
<dbReference type="CDD" id="cd00609">
    <property type="entry name" value="AAT_like"/>
    <property type="match status" value="1"/>
</dbReference>
<dbReference type="GO" id="GO:0030170">
    <property type="term" value="F:pyridoxal phosphate binding"/>
    <property type="evidence" value="ECO:0007669"/>
    <property type="project" value="InterPro"/>
</dbReference>
<evidence type="ECO:0000256" key="1">
    <source>
        <dbReference type="ARBA" id="ARBA00005384"/>
    </source>
</evidence>
<dbReference type="PROSITE" id="PS50949">
    <property type="entry name" value="HTH_GNTR"/>
    <property type="match status" value="1"/>
</dbReference>
<keyword evidence="3" id="KW-0805">Transcription regulation</keyword>
<protein>
    <submittedName>
        <fullName evidence="7">GntR family transcriptional regulator</fullName>
    </submittedName>
</protein>
<evidence type="ECO:0000256" key="2">
    <source>
        <dbReference type="ARBA" id="ARBA00022898"/>
    </source>
</evidence>
<dbReference type="RefSeq" id="WP_043662152.1">
    <property type="nucleotide sequence ID" value="NZ_JBBNPO010000001.1"/>
</dbReference>
<dbReference type="CDD" id="cd07377">
    <property type="entry name" value="WHTH_GntR"/>
    <property type="match status" value="1"/>
</dbReference>
<evidence type="ECO:0000313" key="7">
    <source>
        <dbReference type="EMBL" id="PPV13597.1"/>
    </source>
</evidence>
<keyword evidence="2" id="KW-0663">Pyridoxal phosphate</keyword>
<keyword evidence="5" id="KW-0804">Transcription</keyword>
<dbReference type="EMBL" id="LRDH01000118">
    <property type="protein sequence ID" value="PPV13597.1"/>
    <property type="molecule type" value="Genomic_DNA"/>
</dbReference>
<dbReference type="InterPro" id="IPR036388">
    <property type="entry name" value="WH-like_DNA-bd_sf"/>
</dbReference>
<organism evidence="7 8">
    <name type="scientific">Clostridium butyricum</name>
    <dbReference type="NCBI Taxonomy" id="1492"/>
    <lineage>
        <taxon>Bacteria</taxon>
        <taxon>Bacillati</taxon>
        <taxon>Bacillota</taxon>
        <taxon>Clostridia</taxon>
        <taxon>Eubacteriales</taxon>
        <taxon>Clostridiaceae</taxon>
        <taxon>Clostridium</taxon>
    </lineage>
</organism>
<dbReference type="Gene3D" id="3.40.640.10">
    <property type="entry name" value="Type I PLP-dependent aspartate aminotransferase-like (Major domain)"/>
    <property type="match status" value="1"/>
</dbReference>
<name>A0A2S7F8V1_CLOBU</name>
<dbReference type="Pfam" id="PF00155">
    <property type="entry name" value="Aminotran_1_2"/>
    <property type="match status" value="1"/>
</dbReference>
<evidence type="ECO:0000259" key="6">
    <source>
        <dbReference type="PROSITE" id="PS50949"/>
    </source>
</evidence>
<dbReference type="InterPro" id="IPR015421">
    <property type="entry name" value="PyrdxlP-dep_Trfase_major"/>
</dbReference>
<dbReference type="InterPro" id="IPR004839">
    <property type="entry name" value="Aminotransferase_I/II_large"/>
</dbReference>
<proteinExistence type="inferred from homology"/>
<dbReference type="InterPro" id="IPR036390">
    <property type="entry name" value="WH_DNA-bd_sf"/>
</dbReference>
<dbReference type="GO" id="GO:0003700">
    <property type="term" value="F:DNA-binding transcription factor activity"/>
    <property type="evidence" value="ECO:0007669"/>
    <property type="project" value="InterPro"/>
</dbReference>
<gene>
    <name evidence="7" type="ORF">AWN73_03425</name>
</gene>
<keyword evidence="4" id="KW-0238">DNA-binding</keyword>
<dbReference type="Proteomes" id="UP000238081">
    <property type="component" value="Unassembled WGS sequence"/>
</dbReference>
<reference evidence="7 8" key="1">
    <citation type="submission" date="2016-01" db="EMBL/GenBank/DDBJ databases">
        <title>Characterization of the Clostridium difficile lineages that are prevalent in Hong Kong and China.</title>
        <authorList>
            <person name="Kwok J.S.-L."/>
            <person name="Lam W.-Y."/>
            <person name="Ip M."/>
            <person name="Chan T.-F."/>
            <person name="Hawkey P.M."/>
            <person name="Tsui S.K.-W."/>
        </authorList>
    </citation>
    <scope>NUCLEOTIDE SEQUENCE [LARGE SCALE GENOMIC DNA]</scope>
    <source>
        <strain evidence="7 8">300064</strain>
    </source>
</reference>
<comment type="similarity">
    <text evidence="1">In the C-terminal section; belongs to the class-I pyridoxal-phosphate-dependent aminotransferase family.</text>
</comment>
<evidence type="ECO:0000256" key="4">
    <source>
        <dbReference type="ARBA" id="ARBA00023125"/>
    </source>
</evidence>
<accession>A0A2S7F8V1</accession>
<dbReference type="SUPFAM" id="SSF53383">
    <property type="entry name" value="PLP-dependent transferases"/>
    <property type="match status" value="1"/>
</dbReference>
<dbReference type="AlphaFoldDB" id="A0A2S7F8V1"/>
<dbReference type="Gene3D" id="1.10.10.10">
    <property type="entry name" value="Winged helix-like DNA-binding domain superfamily/Winged helix DNA-binding domain"/>
    <property type="match status" value="1"/>
</dbReference>
<dbReference type="SMART" id="SM00345">
    <property type="entry name" value="HTH_GNTR"/>
    <property type="match status" value="1"/>
</dbReference>
<dbReference type="InterPro" id="IPR015422">
    <property type="entry name" value="PyrdxlP-dep_Trfase_small"/>
</dbReference>
<comment type="caution">
    <text evidence="7">The sequence shown here is derived from an EMBL/GenBank/DDBJ whole genome shotgun (WGS) entry which is preliminary data.</text>
</comment>
<dbReference type="Gene3D" id="3.90.1150.10">
    <property type="entry name" value="Aspartate Aminotransferase, domain 1"/>
    <property type="match status" value="1"/>
</dbReference>
<dbReference type="InterPro" id="IPR015424">
    <property type="entry name" value="PyrdxlP-dep_Trfase"/>
</dbReference>
<sequence length="458" mass="51326">MPVNSFENYPMSWKPDITSMTPPLYKSLASALEEDIRNGILKPGDKLPPQRELADFLDINLSTITRAFKICELKGLISGHTGRGTYISSDVHISSKLLCSDSNNSYIDMGAAYPIYEQNKYIIEFMKKILKKTNIDNLLKYAEPCGLLSHRIIAQKYLKNFNINTCPENIMISSGSQNALAIILTSLFNPGDKIATDHLTYPALKTLANALGIRLIPLPLVKDKIDFKAFDSLCKNENLKGIYLIPELNNPTTHSMTLNEKKNIAHLIKENNLIFIEDGIYSFVAEHDSMPIASLIPEQSLYICSVSKSLCAGLRIGFMVIPDKFKVKVEEGIYNINLVTSPFNAEIVCQMIESGLANKILKERKEMTLKRNEIVDEILRDNIILGNKYSPFRWLNLPENMDSQVFENAAKIKGVKVYCASRFAVGNSNFAPAVRLSICSPKNISELKKGLHILNTLL</sequence>
<dbReference type="InterPro" id="IPR000524">
    <property type="entry name" value="Tscrpt_reg_HTH_GntR"/>
</dbReference>
<dbReference type="PANTHER" id="PTHR46577">
    <property type="entry name" value="HTH-TYPE TRANSCRIPTIONAL REGULATORY PROTEIN GABR"/>
    <property type="match status" value="1"/>
</dbReference>
<evidence type="ECO:0000256" key="3">
    <source>
        <dbReference type="ARBA" id="ARBA00023015"/>
    </source>
</evidence>
<feature type="domain" description="HTH gntR-type" evidence="6">
    <location>
        <begin position="22"/>
        <end position="90"/>
    </location>
</feature>
<evidence type="ECO:0000313" key="8">
    <source>
        <dbReference type="Proteomes" id="UP000238081"/>
    </source>
</evidence>
<dbReference type="SUPFAM" id="SSF46785">
    <property type="entry name" value="Winged helix' DNA-binding domain"/>
    <property type="match status" value="1"/>
</dbReference>
<evidence type="ECO:0000256" key="5">
    <source>
        <dbReference type="ARBA" id="ARBA00023163"/>
    </source>
</evidence>
<dbReference type="GO" id="GO:0003677">
    <property type="term" value="F:DNA binding"/>
    <property type="evidence" value="ECO:0007669"/>
    <property type="project" value="UniProtKB-KW"/>
</dbReference>
<dbReference type="InterPro" id="IPR051446">
    <property type="entry name" value="HTH_trans_reg/aminotransferase"/>
</dbReference>
<dbReference type="GO" id="GO:0003824">
    <property type="term" value="F:catalytic activity"/>
    <property type="evidence" value="ECO:0007669"/>
    <property type="project" value="UniProtKB-ARBA"/>
</dbReference>